<keyword evidence="4" id="KW-0456">Lyase</keyword>
<evidence type="ECO:0000259" key="6">
    <source>
        <dbReference type="Pfam" id="PF16889"/>
    </source>
</evidence>
<dbReference type="PANTHER" id="PTHR39210">
    <property type="entry name" value="HEPARIN-SULFATE LYASE"/>
    <property type="match status" value="1"/>
</dbReference>
<dbReference type="Pfam" id="PF16889">
    <property type="entry name" value="Hepar_II_III_N"/>
    <property type="match status" value="1"/>
</dbReference>
<sequence>MTTLGKARTALALGIPNLVRVASYRLGVRAGLNPVRRLAGGVVKGVFFRPDEQEPLDLPALQQWQQTALLFSYWPFTIAASAPSWHINPLSGARIAEPQRDWWQIPDFDPAVGDIKPIWEASRFDWVLAFAQCARTGDIASFDRLNAWLADWCVQNAPYRGPNWKCGQEASFRVMHLAVAALLLGQISSTTPSLLELVRLHLKRIAPTLRYAIAQDNNHGTSEAAALFIGGSWLVTHGVREGERWQKLGRKWLENRAARLIGEDGSFSQYSLNYHRVMLDTFCMVEIWRGRQALQRFSPRWYARSLAATRWLHAMVNPENGDGPNLGANDGARLLQLTDTDYRDFRPSVQLAMALFANARAYESAGAWDLPLRWLGVDLPQVLAEQPGSCRFDKGGFAVLRRGGSMAMLRYPRFRFRPSHADALHLDFWLGGRNLLRDAGTYSYNTEAQWLSYFPGTASHNTVQFDDRDQMPRLGRFLFGDWLKTSYLEPLNEKSWVTSFAAGYRDRCGASHQRGVRLHDDSLVVTDQVDGFLHKAILRWRLEPGQWRIEGNTVSNGEHRLEVNVSAPVKRFELVDGWESRYYLEKKKIPVLEVEIHQPGSLITEYRWAP</sequence>
<dbReference type="Gene3D" id="1.50.10.100">
    <property type="entry name" value="Chondroitin AC/alginate lyase"/>
    <property type="match status" value="1"/>
</dbReference>
<evidence type="ECO:0000256" key="4">
    <source>
        <dbReference type="ARBA" id="ARBA00023239"/>
    </source>
</evidence>
<evidence type="ECO:0000259" key="5">
    <source>
        <dbReference type="Pfam" id="PF07940"/>
    </source>
</evidence>
<evidence type="ECO:0000313" key="8">
    <source>
        <dbReference type="Proteomes" id="UP000236021"/>
    </source>
</evidence>
<dbReference type="InterPro" id="IPR031680">
    <property type="entry name" value="Hepar_II_III_N"/>
</dbReference>
<gene>
    <name evidence="7" type="ORF">CXK93_08550</name>
</gene>
<comment type="subcellular location">
    <subcellularLocation>
        <location evidence="1">Periplasm</location>
    </subcellularLocation>
</comment>
<dbReference type="Proteomes" id="UP000236021">
    <property type="component" value="Unassembled WGS sequence"/>
</dbReference>
<organism evidence="7 8">
    <name type="scientific">Stutzerimonas decontaminans</name>
    <dbReference type="NCBI Taxonomy" id="3022791"/>
    <lineage>
        <taxon>Bacteria</taxon>
        <taxon>Pseudomonadati</taxon>
        <taxon>Pseudomonadota</taxon>
        <taxon>Gammaproteobacteria</taxon>
        <taxon>Pseudomonadales</taxon>
        <taxon>Pseudomonadaceae</taxon>
        <taxon>Stutzerimonas</taxon>
    </lineage>
</organism>
<feature type="domain" description="Heparin-sulfate lyase N-terminal" evidence="6">
    <location>
        <begin position="160"/>
        <end position="296"/>
    </location>
</feature>
<dbReference type="PANTHER" id="PTHR39210:SF1">
    <property type="entry name" value="HEPARIN-SULFATE LYASE"/>
    <property type="match status" value="1"/>
</dbReference>
<comment type="caution">
    <text evidence="7">The sequence shown here is derived from an EMBL/GenBank/DDBJ whole genome shotgun (WGS) entry which is preliminary data.</text>
</comment>
<dbReference type="InterPro" id="IPR008929">
    <property type="entry name" value="Chondroitin_lyas"/>
</dbReference>
<proteinExistence type="predicted"/>
<accession>A0ABX4W354</accession>
<keyword evidence="3" id="KW-0574">Periplasm</keyword>
<reference evidence="7 8" key="1">
    <citation type="submission" date="2018-01" db="EMBL/GenBank/DDBJ databases">
        <title>Denitrification phenotypes of diverse strains of Pseudomonas stutzeri.</title>
        <authorList>
            <person name="Milligan D.A."/>
            <person name="Bergaust L."/>
            <person name="Bakken L.R."/>
            <person name="Frostegard A."/>
        </authorList>
    </citation>
    <scope>NUCLEOTIDE SEQUENCE [LARGE SCALE GENOMIC DNA]</scope>
    <source>
        <strain evidence="7 8">ST27MN3</strain>
    </source>
</reference>
<dbReference type="EMBL" id="POUI01000001">
    <property type="protein sequence ID" value="PNF86819.1"/>
    <property type="molecule type" value="Genomic_DNA"/>
</dbReference>
<dbReference type="SUPFAM" id="SSF48230">
    <property type="entry name" value="Chondroitin AC/alginate lyase"/>
    <property type="match status" value="1"/>
</dbReference>
<evidence type="ECO:0000256" key="1">
    <source>
        <dbReference type="ARBA" id="ARBA00004418"/>
    </source>
</evidence>
<protein>
    <submittedName>
        <fullName evidence="7">Heparinase</fullName>
    </submittedName>
</protein>
<dbReference type="Gene3D" id="2.70.98.70">
    <property type="match status" value="1"/>
</dbReference>
<keyword evidence="8" id="KW-1185">Reference proteome</keyword>
<name>A0ABX4W354_9GAMM</name>
<keyword evidence="2" id="KW-0732">Signal</keyword>
<feature type="domain" description="Heparinase II/III-like C-terminal" evidence="5">
    <location>
        <begin position="389"/>
        <end position="568"/>
    </location>
</feature>
<evidence type="ECO:0000256" key="3">
    <source>
        <dbReference type="ARBA" id="ARBA00022764"/>
    </source>
</evidence>
<dbReference type="InterPro" id="IPR012480">
    <property type="entry name" value="Hepar_II_III_C"/>
</dbReference>
<evidence type="ECO:0000256" key="2">
    <source>
        <dbReference type="ARBA" id="ARBA00022729"/>
    </source>
</evidence>
<evidence type="ECO:0000313" key="7">
    <source>
        <dbReference type="EMBL" id="PNF86819.1"/>
    </source>
</evidence>
<dbReference type="Pfam" id="PF07940">
    <property type="entry name" value="Hepar_II_III_C"/>
    <property type="match status" value="1"/>
</dbReference>